<accession>A0AAP0LB75</accession>
<dbReference type="AlphaFoldDB" id="A0AAP0LB75"/>
<feature type="region of interest" description="Disordered" evidence="1">
    <location>
        <begin position="141"/>
        <end position="161"/>
    </location>
</feature>
<dbReference type="InterPro" id="IPR011033">
    <property type="entry name" value="PRC_barrel-like_sf"/>
</dbReference>
<evidence type="ECO:0000313" key="3">
    <source>
        <dbReference type="Proteomes" id="UP001420932"/>
    </source>
</evidence>
<feature type="compositionally biased region" description="Polar residues" evidence="1">
    <location>
        <begin position="148"/>
        <end position="157"/>
    </location>
</feature>
<proteinExistence type="predicted"/>
<dbReference type="SUPFAM" id="SSF50346">
    <property type="entry name" value="PRC-barrel domain"/>
    <property type="match status" value="2"/>
</dbReference>
<keyword evidence="3" id="KW-1185">Reference proteome</keyword>
<comment type="caution">
    <text evidence="2">The sequence shown here is derived from an EMBL/GenBank/DDBJ whole genome shotgun (WGS) entry which is preliminary data.</text>
</comment>
<gene>
    <name evidence="2" type="ORF">Syun_000033</name>
</gene>
<name>A0AAP0LB75_9MAGN</name>
<dbReference type="PANTHER" id="PTHR36740">
    <property type="entry name" value="PRC DOMAIN-CONTAINING PROTEIN"/>
    <property type="match status" value="1"/>
</dbReference>
<reference evidence="2 3" key="1">
    <citation type="submission" date="2024-01" db="EMBL/GenBank/DDBJ databases">
        <title>Genome assemblies of Stephania.</title>
        <authorList>
            <person name="Yang L."/>
        </authorList>
    </citation>
    <scope>NUCLEOTIDE SEQUENCE [LARGE SCALE GENOMIC DNA]</scope>
    <source>
        <strain evidence="2">YNDBR</strain>
        <tissue evidence="2">Leaf</tissue>
    </source>
</reference>
<dbReference type="Gene3D" id="2.30.30.240">
    <property type="entry name" value="PRC-barrel domain"/>
    <property type="match status" value="1"/>
</dbReference>
<organism evidence="2 3">
    <name type="scientific">Stephania yunnanensis</name>
    <dbReference type="NCBI Taxonomy" id="152371"/>
    <lineage>
        <taxon>Eukaryota</taxon>
        <taxon>Viridiplantae</taxon>
        <taxon>Streptophyta</taxon>
        <taxon>Embryophyta</taxon>
        <taxon>Tracheophyta</taxon>
        <taxon>Spermatophyta</taxon>
        <taxon>Magnoliopsida</taxon>
        <taxon>Ranunculales</taxon>
        <taxon>Menispermaceae</taxon>
        <taxon>Menispermoideae</taxon>
        <taxon>Cissampelideae</taxon>
        <taxon>Stephania</taxon>
    </lineage>
</organism>
<evidence type="ECO:0000256" key="1">
    <source>
        <dbReference type="SAM" id="MobiDB-lite"/>
    </source>
</evidence>
<evidence type="ECO:0008006" key="4">
    <source>
        <dbReference type="Google" id="ProtNLM"/>
    </source>
</evidence>
<protein>
    <recommendedName>
        <fullName evidence="4">PRC-barrel domain-containing protein</fullName>
    </recommendedName>
</protein>
<dbReference type="EMBL" id="JBBNAF010000001">
    <property type="protein sequence ID" value="KAK9167893.1"/>
    <property type="molecule type" value="Genomic_DNA"/>
</dbReference>
<dbReference type="Proteomes" id="UP001420932">
    <property type="component" value="Unassembled WGS sequence"/>
</dbReference>
<dbReference type="PANTHER" id="PTHR36740:SF1">
    <property type="entry name" value="PRC-BARREL DOMAIN-CONTAINING PROTEIN"/>
    <property type="match status" value="1"/>
</dbReference>
<evidence type="ECO:0000313" key="2">
    <source>
        <dbReference type="EMBL" id="KAK9167893.1"/>
    </source>
</evidence>
<sequence>MCDCIVSPPFSPHSGFFKCETMESLRCDSKTATRRSVPPKTSNHGVFSRVSFKTAEFRVVRAKFLRIIDEGERLKSNCCVKAGSERYEFVDELGFEDNRDKGLDSLGMESRSRSAMGGIQSSDSSASNSFEVLEFSGNLDDEKRGSADSVNGDSTQAKRAIDVGSRSEEVGEFIGARRGMNGRQVIRRTNMLAKRVISIESAQSLGFVSQLWVDTSSWMVVIIEVRPSMLSGEMERFLLEDVSQVGDVVLVQDESVLDNDFKMIDLDGLVGYSVVTPSRRSIGKVRGYTFNINSGAVELLELDSFGFSIIPSSLVSTYALFVEDVIGVESDTVVVQEAAASRVQRLTKGFWDPPKIGTIKEEVDEVADLERLPLQKRGRHRKKFSSKEKNANDDWLLPMDYL</sequence>